<dbReference type="PANTHER" id="PTHR43214:SF41">
    <property type="entry name" value="NITRATE_NITRITE RESPONSE REGULATOR PROTEIN NARP"/>
    <property type="match status" value="1"/>
</dbReference>
<dbReference type="AlphaFoldDB" id="A0A1J5QQ19"/>
<dbReference type="PROSITE" id="PS50043">
    <property type="entry name" value="HTH_LUXR_2"/>
    <property type="match status" value="1"/>
</dbReference>
<evidence type="ECO:0000259" key="6">
    <source>
        <dbReference type="PROSITE" id="PS50110"/>
    </source>
</evidence>
<evidence type="ECO:0000256" key="3">
    <source>
        <dbReference type="ARBA" id="ARBA00023125"/>
    </source>
</evidence>
<dbReference type="SUPFAM" id="SSF46894">
    <property type="entry name" value="C-terminal effector domain of the bipartite response regulators"/>
    <property type="match status" value="1"/>
</dbReference>
<dbReference type="PANTHER" id="PTHR43214">
    <property type="entry name" value="TWO-COMPONENT RESPONSE REGULATOR"/>
    <property type="match status" value="1"/>
</dbReference>
<dbReference type="Pfam" id="PF00072">
    <property type="entry name" value="Response_reg"/>
    <property type="match status" value="1"/>
</dbReference>
<dbReference type="GO" id="GO:0000160">
    <property type="term" value="P:phosphorelay signal transduction system"/>
    <property type="evidence" value="ECO:0007669"/>
    <property type="project" value="InterPro"/>
</dbReference>
<evidence type="ECO:0000256" key="4">
    <source>
        <dbReference type="ARBA" id="ARBA00023163"/>
    </source>
</evidence>
<dbReference type="CDD" id="cd17535">
    <property type="entry name" value="REC_NarL-like"/>
    <property type="match status" value="1"/>
</dbReference>
<reference evidence="7" key="1">
    <citation type="submission" date="2016-10" db="EMBL/GenBank/DDBJ databases">
        <title>Sequence of Gallionella enrichment culture.</title>
        <authorList>
            <person name="Poehlein A."/>
            <person name="Muehling M."/>
            <person name="Daniel R."/>
        </authorList>
    </citation>
    <scope>NUCLEOTIDE SEQUENCE</scope>
</reference>
<dbReference type="InterPro" id="IPR001789">
    <property type="entry name" value="Sig_transdc_resp-reg_receiver"/>
</dbReference>
<dbReference type="Pfam" id="PF00196">
    <property type="entry name" value="GerE"/>
    <property type="match status" value="1"/>
</dbReference>
<dbReference type="EMBL" id="MLJW01001482">
    <property type="protein sequence ID" value="OIQ78045.1"/>
    <property type="molecule type" value="Genomic_DNA"/>
</dbReference>
<evidence type="ECO:0000256" key="1">
    <source>
        <dbReference type="ARBA" id="ARBA00022553"/>
    </source>
</evidence>
<dbReference type="Gene3D" id="3.40.50.2300">
    <property type="match status" value="1"/>
</dbReference>
<dbReference type="SUPFAM" id="SSF52172">
    <property type="entry name" value="CheY-like"/>
    <property type="match status" value="1"/>
</dbReference>
<name>A0A1J5QQ19_9ZZZZ</name>
<protein>
    <submittedName>
        <fullName evidence="7">Response regulator UvrY</fullName>
    </submittedName>
</protein>
<accession>A0A1J5QQ19</accession>
<dbReference type="PROSITE" id="PS50110">
    <property type="entry name" value="RESPONSE_REGULATORY"/>
    <property type="match status" value="1"/>
</dbReference>
<dbReference type="SMART" id="SM00448">
    <property type="entry name" value="REC"/>
    <property type="match status" value="1"/>
</dbReference>
<gene>
    <name evidence="7" type="primary">uvrY_22</name>
    <name evidence="7" type="ORF">GALL_402600</name>
</gene>
<comment type="caution">
    <text evidence="7">The sequence shown here is derived from an EMBL/GenBank/DDBJ whole genome shotgun (WGS) entry which is preliminary data.</text>
</comment>
<dbReference type="InterPro" id="IPR016032">
    <property type="entry name" value="Sig_transdc_resp-reg_C-effctor"/>
</dbReference>
<keyword evidence="1" id="KW-0597">Phosphoprotein</keyword>
<proteinExistence type="predicted"/>
<dbReference type="InterPro" id="IPR000792">
    <property type="entry name" value="Tscrpt_reg_LuxR_C"/>
</dbReference>
<keyword evidence="2" id="KW-0805">Transcription regulation</keyword>
<dbReference type="PROSITE" id="PS00622">
    <property type="entry name" value="HTH_LUXR_1"/>
    <property type="match status" value="1"/>
</dbReference>
<keyword evidence="3" id="KW-0238">DNA-binding</keyword>
<dbReference type="InterPro" id="IPR039420">
    <property type="entry name" value="WalR-like"/>
</dbReference>
<evidence type="ECO:0000256" key="2">
    <source>
        <dbReference type="ARBA" id="ARBA00023015"/>
    </source>
</evidence>
<dbReference type="GO" id="GO:0006355">
    <property type="term" value="P:regulation of DNA-templated transcription"/>
    <property type="evidence" value="ECO:0007669"/>
    <property type="project" value="InterPro"/>
</dbReference>
<organism evidence="7">
    <name type="scientific">mine drainage metagenome</name>
    <dbReference type="NCBI Taxonomy" id="410659"/>
    <lineage>
        <taxon>unclassified sequences</taxon>
        <taxon>metagenomes</taxon>
        <taxon>ecological metagenomes</taxon>
    </lineage>
</organism>
<dbReference type="GO" id="GO:0003677">
    <property type="term" value="F:DNA binding"/>
    <property type="evidence" value="ECO:0007669"/>
    <property type="project" value="UniProtKB-KW"/>
</dbReference>
<evidence type="ECO:0000259" key="5">
    <source>
        <dbReference type="PROSITE" id="PS50043"/>
    </source>
</evidence>
<dbReference type="SMART" id="SM00421">
    <property type="entry name" value="HTH_LUXR"/>
    <property type="match status" value="1"/>
</dbReference>
<keyword evidence="4" id="KW-0804">Transcription</keyword>
<dbReference type="InterPro" id="IPR011006">
    <property type="entry name" value="CheY-like_superfamily"/>
</dbReference>
<feature type="domain" description="Response regulatory" evidence="6">
    <location>
        <begin position="12"/>
        <end position="126"/>
    </location>
</feature>
<evidence type="ECO:0000313" key="7">
    <source>
        <dbReference type="EMBL" id="OIQ78045.1"/>
    </source>
</evidence>
<dbReference type="PRINTS" id="PR00038">
    <property type="entry name" value="HTHLUXR"/>
</dbReference>
<dbReference type="CDD" id="cd06170">
    <property type="entry name" value="LuxR_C_like"/>
    <property type="match status" value="1"/>
</dbReference>
<feature type="domain" description="HTH luxR-type" evidence="5">
    <location>
        <begin position="150"/>
        <end position="215"/>
    </location>
</feature>
<dbReference type="InterPro" id="IPR058245">
    <property type="entry name" value="NreC/VraR/RcsB-like_REC"/>
</dbReference>
<sequence length="217" mass="23812">MRPSLPTMSESRVLIVDDHALVGAGLVRVLEASGLRTHWCGDAAKALDAVRRDTWHVVLLDVSMPGGDGLDLLKRIKASHPRLPVLMLSMHAENLFAMRALRNGAAGYLTKDSPPEILIDAIHAAAKGKRYLTAPVAEQLAIHFQDGDTREQPHHSLSDREMQVLLRLAGGLAVGEVARELHLSVKTVSTHKTHLMRKMSLERDADVVRYALDHGLV</sequence>